<proteinExistence type="predicted"/>
<dbReference type="SUPFAM" id="SSF82185">
    <property type="entry name" value="Histone H3 K4-specific methyltransferase SET7/9 N-terminal domain"/>
    <property type="match status" value="1"/>
</dbReference>
<reference evidence="1" key="1">
    <citation type="submission" date="2006-07" db="EMBL/GenBank/DDBJ databases">
        <authorList>
            <person name="Qin X."/>
            <person name="Weinstock G.M."/>
        </authorList>
    </citation>
    <scope>NUCLEOTIDE SEQUENCE [LARGE SCALE GENOMIC DNA]</scope>
    <source>
        <strain evidence="1">ATCC 10953</strain>
    </source>
</reference>
<name>A5TSD5_FUSNP</name>
<dbReference type="InterPro" id="IPR011652">
    <property type="entry name" value="MORN_2"/>
</dbReference>
<dbReference type="Gene3D" id="2.20.110.10">
    <property type="entry name" value="Histone H3 K4-specific methyltransferase SET7/9 N-terminal domain"/>
    <property type="match status" value="2"/>
</dbReference>
<evidence type="ECO:0000313" key="1">
    <source>
        <dbReference type="EMBL" id="EDK87810.1"/>
    </source>
</evidence>
<sequence length="186" mass="20967">MRGLFFVIPFLFLLRSDKMKKLILGVFLVASVLSFSAERKVQVEQVFKNANTDIVYVQGEETPYTGIIEIKFPNGKTQALMAYKNGVMHGKGITYYPSGKVLSKGNYKNGVEDGINIIYYENGNIEYEKNVSNNGRTVYEKHYYPSGKLDFEATYQDGQLDGVVKKYGENGQVIQQGTFKNGVQVK</sequence>
<evidence type="ECO:0008006" key="2">
    <source>
        <dbReference type="Google" id="ProtNLM"/>
    </source>
</evidence>
<protein>
    <recommendedName>
        <fullName evidence="2">MORN repeat protein</fullName>
    </recommendedName>
</protein>
<dbReference type="Pfam" id="PF07661">
    <property type="entry name" value="MORN_2"/>
    <property type="match status" value="4"/>
</dbReference>
<dbReference type="eggNOG" id="COG2849">
    <property type="taxonomic scope" value="Bacteria"/>
</dbReference>
<organism evidence="1">
    <name type="scientific">Fusobacterium polymorphum ATCC 10953</name>
    <dbReference type="NCBI Taxonomy" id="393480"/>
    <lineage>
        <taxon>Bacteria</taxon>
        <taxon>Fusobacteriati</taxon>
        <taxon>Fusobacteriota</taxon>
        <taxon>Fusobacteriia</taxon>
        <taxon>Fusobacteriales</taxon>
        <taxon>Fusobacteriaceae</taxon>
        <taxon>Fusobacterium</taxon>
    </lineage>
</organism>
<gene>
    <name evidence="1" type="ORF">FNP_2424</name>
</gene>
<accession>A5TSD5</accession>
<dbReference type="HOGENOM" id="CLU_037602_4_1_0"/>
<dbReference type="EMBL" id="CM000440">
    <property type="protein sequence ID" value="EDK87810.1"/>
    <property type="molecule type" value="Genomic_DNA"/>
</dbReference>
<dbReference type="Proteomes" id="UP000001921">
    <property type="component" value="Chromosome"/>
</dbReference>
<reference evidence="1" key="2">
    <citation type="submission" date="2007-05" db="EMBL/GenBank/DDBJ databases">
        <title>Genome sequence of Fusobacterium nucleatum subspecies polymorphum - a genetically tractable Fusobacterium.</title>
        <authorList>
            <person name="Karpathy S.E."/>
            <person name="Xiang Q."/>
            <person name="Gioia J."/>
            <person name="Jiang H."/>
            <person name="Liu Y."/>
            <person name="Petrosino J.F."/>
            <person name="Yerrapragada S."/>
            <person name="Fox G.E."/>
            <person name="Kinder Haake S."/>
            <person name="Weinstock G.M."/>
            <person name="Highlander S.K."/>
        </authorList>
    </citation>
    <scope>NUCLEOTIDE SEQUENCE [LARGE SCALE GENOMIC DNA]</scope>
    <source>
        <strain evidence="1">ATCC 10953</strain>
    </source>
</reference>
<dbReference type="AlphaFoldDB" id="A5TSD5"/>